<dbReference type="Proteomes" id="UP000464374">
    <property type="component" value="Chromosome"/>
</dbReference>
<dbReference type="GO" id="GO:0005524">
    <property type="term" value="F:ATP binding"/>
    <property type="evidence" value="ECO:0007669"/>
    <property type="project" value="UniProtKB-KW"/>
</dbReference>
<name>A0A6P1Y6T5_9SPIR</name>
<dbReference type="AlphaFoldDB" id="A0A6P1Y6T5"/>
<dbReference type="InterPro" id="IPR003593">
    <property type="entry name" value="AAA+_ATPase"/>
</dbReference>
<evidence type="ECO:0000313" key="2">
    <source>
        <dbReference type="EMBL" id="QHX44592.1"/>
    </source>
</evidence>
<dbReference type="InterPro" id="IPR050168">
    <property type="entry name" value="AAA_ATPase_domain"/>
</dbReference>
<dbReference type="SUPFAM" id="SSF52540">
    <property type="entry name" value="P-loop containing nucleoside triphosphate hydrolases"/>
    <property type="match status" value="1"/>
</dbReference>
<evidence type="ECO:0000259" key="1">
    <source>
        <dbReference type="SMART" id="SM00382"/>
    </source>
</evidence>
<gene>
    <name evidence="2" type="ORF">GWP43_14045</name>
</gene>
<dbReference type="KEGG" id="trz:GWP43_14045"/>
<accession>A0A6P1Y6T5</accession>
<dbReference type="Gene3D" id="1.10.8.60">
    <property type="match status" value="1"/>
</dbReference>
<dbReference type="InterPro" id="IPR027417">
    <property type="entry name" value="P-loop_NTPase"/>
</dbReference>
<dbReference type="SMART" id="SM00382">
    <property type="entry name" value="AAA"/>
    <property type="match status" value="1"/>
</dbReference>
<feature type="domain" description="AAA+ ATPase" evidence="1">
    <location>
        <begin position="31"/>
        <end position="163"/>
    </location>
</feature>
<evidence type="ECO:0000313" key="3">
    <source>
        <dbReference type="Proteomes" id="UP000464374"/>
    </source>
</evidence>
<dbReference type="EMBL" id="CP048020">
    <property type="protein sequence ID" value="QHX44592.1"/>
    <property type="molecule type" value="Genomic_DNA"/>
</dbReference>
<dbReference type="Gene3D" id="3.40.50.300">
    <property type="entry name" value="P-loop containing nucleotide triphosphate hydrolases"/>
    <property type="match status" value="1"/>
</dbReference>
<protein>
    <submittedName>
        <fullName evidence="2">ATP-binding protein</fullName>
    </submittedName>
</protein>
<reference evidence="2 3" key="1">
    <citation type="submission" date="2020-01" db="EMBL/GenBank/DDBJ databases">
        <title>Complete genome sequence of a human oral phylogroup 1 Treponema sp. strain ATCC 700766, originally isolated from periodontitis dental plaque.</title>
        <authorList>
            <person name="Chan Y."/>
            <person name="Huo Y.-B."/>
            <person name="Yu X.-L."/>
            <person name="Zeng H."/>
            <person name="Leung W.-K."/>
            <person name="Watt R.M."/>
        </authorList>
    </citation>
    <scope>NUCLEOTIDE SEQUENCE [LARGE SCALE GENOMIC DNA]</scope>
    <source>
        <strain evidence="2 3">OMZ 804</strain>
    </source>
</reference>
<proteinExistence type="predicted"/>
<dbReference type="InterPro" id="IPR003959">
    <property type="entry name" value="ATPase_AAA_core"/>
</dbReference>
<keyword evidence="2" id="KW-0067">ATP-binding</keyword>
<keyword evidence="2" id="KW-0547">Nucleotide-binding</keyword>
<sequence length="235" mass="26462">MILPNEVEERLLSIEQEYVARERLKKFNLLPKRKILLYGSPGCGKTLSAERIAWNLGLPLLKVRFDSLLSSYFGESASNLRMVFDYCKTEPVVLLLDECDFIAKSRVTTQDVGEVPRIVNMLLTLLDEYDAPGLVLATTNLKISLDEALFRRFDDVIEIPMPGKSERKRLLEMTLSAIPVSPDIDMDQISNQLEEYSAANIVLIAQRAAKIAILAGCKKVCKEHVVKALKESSKF</sequence>
<dbReference type="GO" id="GO:0016887">
    <property type="term" value="F:ATP hydrolysis activity"/>
    <property type="evidence" value="ECO:0007669"/>
    <property type="project" value="InterPro"/>
</dbReference>
<dbReference type="PANTHER" id="PTHR23077">
    <property type="entry name" value="AAA-FAMILY ATPASE"/>
    <property type="match status" value="1"/>
</dbReference>
<dbReference type="Pfam" id="PF00004">
    <property type="entry name" value="AAA"/>
    <property type="match status" value="1"/>
</dbReference>
<dbReference type="CDD" id="cd19481">
    <property type="entry name" value="RecA-like_protease"/>
    <property type="match status" value="1"/>
</dbReference>
<dbReference type="PANTHER" id="PTHR23077:SF198">
    <property type="entry name" value="ATP-DEPENDENT ZINC METALLOPROTEASE FTSH"/>
    <property type="match status" value="1"/>
</dbReference>
<organism evidence="2 3">
    <name type="scientific">Treponema vincentii</name>
    <dbReference type="NCBI Taxonomy" id="69710"/>
    <lineage>
        <taxon>Bacteria</taxon>
        <taxon>Pseudomonadati</taxon>
        <taxon>Spirochaetota</taxon>
        <taxon>Spirochaetia</taxon>
        <taxon>Spirochaetales</taxon>
        <taxon>Treponemataceae</taxon>
        <taxon>Treponema</taxon>
    </lineage>
</organism>